<dbReference type="HOGENOM" id="CLU_2187733_0_0_1"/>
<accession>Q6R9C4</accession>
<reference evidence="1 2" key="1">
    <citation type="journal article" date="2004" name="Plant Physiol.">
        <title>Sequence and comparative analysis of the maize NB mitochondrial genome.</title>
        <authorList>
            <person name="Clifton S.W."/>
            <person name="Minx P."/>
            <person name="Fauron C.M.-R."/>
            <person name="Gibson M."/>
            <person name="Allen J.O."/>
            <person name="Sun H."/>
            <person name="Thompson M."/>
            <person name="Barbazuk W.B."/>
            <person name="Kanuganti S."/>
            <person name="Tayloe C."/>
            <person name="Meyer L."/>
            <person name="Wilson R.K."/>
            <person name="Newton K.J."/>
        </authorList>
    </citation>
    <scope>NUCLEOTIDE SEQUENCE</scope>
    <source>
        <strain evidence="2">cv. B37N</strain>
    </source>
</reference>
<dbReference type="RefSeq" id="YP_588384.1">
    <property type="nucleotide sequence ID" value="NC_007982.1"/>
</dbReference>
<evidence type="ECO:0000313" key="2">
    <source>
        <dbReference type="Proteomes" id="UP000007305"/>
    </source>
</evidence>
<dbReference type="EMBL" id="AY506529">
    <property type="protein sequence ID" value="AAR91153.1"/>
    <property type="molecule type" value="Genomic_DNA"/>
</dbReference>
<dbReference type="Proteomes" id="UP000007305">
    <property type="component" value="Mitochondrion"/>
</dbReference>
<dbReference type="AlphaFoldDB" id="Q6R9C4"/>
<dbReference type="OrthoDB" id="704655at2759"/>
<sequence length="109" mass="12348">MRQMYAFRLGSYSMVTILLYQICLFDSVENRFYGIGAPPPLCLAVMIPLALRPLPQRCRPWINLFRGLDFTCLSTVPLRVLGIGVLYKCFAVLLSILLEFVSLSRSGIE</sequence>
<dbReference type="PaxDb" id="4577-GRMZM5G849851_P01"/>
<proteinExistence type="predicted"/>
<dbReference type="InParanoid" id="Q6R9C4"/>
<gene>
    <name evidence="1" type="primary">orf109-b-ct</name>
</gene>
<keyword evidence="2" id="KW-1185">Reference proteome</keyword>
<organism evidence="1 2">
    <name type="scientific">Zea mays</name>
    <name type="common">Maize</name>
    <dbReference type="NCBI Taxonomy" id="4577"/>
    <lineage>
        <taxon>Eukaryota</taxon>
        <taxon>Viridiplantae</taxon>
        <taxon>Streptophyta</taxon>
        <taxon>Embryophyta</taxon>
        <taxon>Tracheophyta</taxon>
        <taxon>Spermatophyta</taxon>
        <taxon>Magnoliopsida</taxon>
        <taxon>Liliopsida</taxon>
        <taxon>Poales</taxon>
        <taxon>Poaceae</taxon>
        <taxon>PACMAD clade</taxon>
        <taxon>Panicoideae</taxon>
        <taxon>Andropogonodae</taxon>
        <taxon>Andropogoneae</taxon>
        <taxon>Tripsacinae</taxon>
        <taxon>Zea</taxon>
    </lineage>
</organism>
<geneLocation type="mitochondrion" evidence="1"/>
<name>Q6R9C4_MAIZE</name>
<dbReference type="GeneID" id="4055970"/>
<protein>
    <submittedName>
        <fullName evidence="1">Uncharacterized protein orf109-b-ct</fullName>
    </submittedName>
</protein>
<evidence type="ECO:0000313" key="1">
    <source>
        <dbReference type="EMBL" id="AAR91153.1"/>
    </source>
</evidence>
<keyword evidence="1" id="KW-0496">Mitochondrion</keyword>